<protein>
    <submittedName>
        <fullName evidence="1">Uncharacterized protein</fullName>
    </submittedName>
</protein>
<reference evidence="1 2" key="1">
    <citation type="submission" date="2019-06" db="EMBL/GenBank/DDBJ databases">
        <title>Whole genome shotgun sequence of Streptomyces cacaoi subsp. cacaoi NBRC 12748.</title>
        <authorList>
            <person name="Hosoyama A."/>
            <person name="Uohara A."/>
            <person name="Ohji S."/>
            <person name="Ichikawa N."/>
        </authorList>
    </citation>
    <scope>NUCLEOTIDE SEQUENCE [LARGE SCALE GENOMIC DNA]</scope>
    <source>
        <strain evidence="1 2">NBRC 12748</strain>
    </source>
</reference>
<evidence type="ECO:0000313" key="2">
    <source>
        <dbReference type="Proteomes" id="UP000319210"/>
    </source>
</evidence>
<organism evidence="1 2">
    <name type="scientific">Streptomyces cacaoi</name>
    <dbReference type="NCBI Taxonomy" id="1898"/>
    <lineage>
        <taxon>Bacteria</taxon>
        <taxon>Bacillati</taxon>
        <taxon>Actinomycetota</taxon>
        <taxon>Actinomycetes</taxon>
        <taxon>Kitasatosporales</taxon>
        <taxon>Streptomycetaceae</taxon>
        <taxon>Streptomyces</taxon>
    </lineage>
</organism>
<keyword evidence="2" id="KW-1185">Reference proteome</keyword>
<gene>
    <name evidence="1" type="ORF">SCA03_39860</name>
</gene>
<comment type="caution">
    <text evidence="1">The sequence shown here is derived from an EMBL/GenBank/DDBJ whole genome shotgun (WGS) entry which is preliminary data.</text>
</comment>
<dbReference type="AlphaFoldDB" id="A0A4Y3R157"/>
<evidence type="ECO:0000313" key="1">
    <source>
        <dbReference type="EMBL" id="GEB51435.1"/>
    </source>
</evidence>
<sequence length="85" mass="9300">MRDVRSTLRPEREVSARAWAQERVEAVTVRSGELSMVRAYGARRVGFRAPFSRRTAAAVAVARGLVPSPPGPWPLPVRFPVVSSG</sequence>
<proteinExistence type="predicted"/>
<accession>A0A4Y3R157</accession>
<name>A0A4Y3R157_STRCI</name>
<dbReference type="Proteomes" id="UP000319210">
    <property type="component" value="Unassembled WGS sequence"/>
</dbReference>
<dbReference type="EMBL" id="BJMM01000020">
    <property type="protein sequence ID" value="GEB51435.1"/>
    <property type="molecule type" value="Genomic_DNA"/>
</dbReference>